<dbReference type="RefSeq" id="WP_350262744.1">
    <property type="nucleotide sequence ID" value="NZ_CP158294.1"/>
</dbReference>
<gene>
    <name evidence="1" type="ORF">AAF463_24020</name>
</gene>
<name>A0AAU7U4B4_9GAMM</name>
<accession>A0AAU7U4B4</accession>
<keyword evidence="1" id="KW-0614">Plasmid</keyword>
<dbReference type="AlphaFoldDB" id="A0AAU7U4B4"/>
<reference evidence="1" key="1">
    <citation type="submission" date="2024-06" db="EMBL/GenBank/DDBJ databases">
        <title>Multiomics insights into the TNT degradation mechanism by Pantoea sp. BJ2 isolated from an ammunition destruction site.</title>
        <authorList>
            <person name="Luo J."/>
        </authorList>
    </citation>
    <scope>NUCLEOTIDE SEQUENCE</scope>
    <source>
        <strain evidence="1">BJ2</strain>
        <plasmid evidence="1">plasmindB</plasmid>
    </source>
</reference>
<sequence length="83" mass="9959">MKINQFAHKVIVISYIRSAARQSEMAHRRQAWDSLLNYTIQNITCRTFRCWVFATYDKQLDNFCMINLEHKNHVIVKELAKTR</sequence>
<organism evidence="1">
    <name type="scientific">Pantoea sp. BJ2</name>
    <dbReference type="NCBI Taxonomy" id="3141322"/>
    <lineage>
        <taxon>Bacteria</taxon>
        <taxon>Pseudomonadati</taxon>
        <taxon>Pseudomonadota</taxon>
        <taxon>Gammaproteobacteria</taxon>
        <taxon>Enterobacterales</taxon>
        <taxon>Erwiniaceae</taxon>
        <taxon>Pantoea</taxon>
    </lineage>
</organism>
<protein>
    <submittedName>
        <fullName evidence="1">Uncharacterized protein</fullName>
    </submittedName>
</protein>
<geneLocation type="plasmid" evidence="1">
    <name>plasmindB</name>
</geneLocation>
<proteinExistence type="predicted"/>
<evidence type="ECO:0000313" key="1">
    <source>
        <dbReference type="EMBL" id="XBV47699.1"/>
    </source>
</evidence>
<dbReference type="EMBL" id="CP158294">
    <property type="protein sequence ID" value="XBV47699.1"/>
    <property type="molecule type" value="Genomic_DNA"/>
</dbReference>